<protein>
    <submittedName>
        <fullName evidence="1">Unnamed protein product</fullName>
    </submittedName>
</protein>
<dbReference type="AlphaFoldDB" id="A0A9W6TE46"/>
<dbReference type="EMBL" id="BSXW01000053">
    <property type="protein sequence ID" value="GMF10730.1"/>
    <property type="molecule type" value="Genomic_DNA"/>
</dbReference>
<reference evidence="1" key="1">
    <citation type="submission" date="2023-04" db="EMBL/GenBank/DDBJ databases">
        <title>Phytophthora lilii NBRC 32176.</title>
        <authorList>
            <person name="Ichikawa N."/>
            <person name="Sato H."/>
            <person name="Tonouchi N."/>
        </authorList>
    </citation>
    <scope>NUCLEOTIDE SEQUENCE</scope>
    <source>
        <strain evidence="1">NBRC 32176</strain>
    </source>
</reference>
<comment type="caution">
    <text evidence="1">The sequence shown here is derived from an EMBL/GenBank/DDBJ whole genome shotgun (WGS) entry which is preliminary data.</text>
</comment>
<keyword evidence="2" id="KW-1185">Reference proteome</keyword>
<name>A0A9W6TE46_9STRA</name>
<evidence type="ECO:0000313" key="2">
    <source>
        <dbReference type="Proteomes" id="UP001165083"/>
    </source>
</evidence>
<proteinExistence type="predicted"/>
<evidence type="ECO:0000313" key="1">
    <source>
        <dbReference type="EMBL" id="GMF10730.1"/>
    </source>
</evidence>
<organism evidence="1 2">
    <name type="scientific">Phytophthora lilii</name>
    <dbReference type="NCBI Taxonomy" id="2077276"/>
    <lineage>
        <taxon>Eukaryota</taxon>
        <taxon>Sar</taxon>
        <taxon>Stramenopiles</taxon>
        <taxon>Oomycota</taxon>
        <taxon>Peronosporomycetes</taxon>
        <taxon>Peronosporales</taxon>
        <taxon>Peronosporaceae</taxon>
        <taxon>Phytophthora</taxon>
    </lineage>
</organism>
<dbReference type="Proteomes" id="UP001165083">
    <property type="component" value="Unassembled WGS sequence"/>
</dbReference>
<accession>A0A9W6TE46</accession>
<gene>
    <name evidence="1" type="ORF">Plil01_000150600</name>
</gene>
<sequence>MSLHQACKATLVSRAEFKVKPSGLFQVSTAGLLQLATIIFVTTFSLAPQQCGIERIAMPRTISPDVKLSPSPSRSTQTERNGSNNRLKAWWARITRLWLATQLTNYGGKYSVDACAGRVYSNDVSASCTNGDLSDTIPMVLLMLGQEAIPLQDPTEGWSINYGFWLRVVILQGILAYTSAVHAASTIDGATLNQDNLLSSAYAWQP</sequence>